<evidence type="ECO:0000313" key="2">
    <source>
        <dbReference type="EMBL" id="MCZ4283133.1"/>
    </source>
</evidence>
<accession>A0ABT4LPS2</accession>
<dbReference type="RefSeq" id="WP_269425252.1">
    <property type="nucleotide sequence ID" value="NZ_JAPWGY010000020.1"/>
</dbReference>
<feature type="transmembrane region" description="Helical" evidence="1">
    <location>
        <begin position="67"/>
        <end position="91"/>
    </location>
</feature>
<keyword evidence="1" id="KW-1133">Transmembrane helix</keyword>
<protein>
    <recommendedName>
        <fullName evidence="4">Conjugal transfer protein TrbL</fullName>
    </recommendedName>
</protein>
<organism evidence="2 3">
    <name type="scientific">Kiloniella laminariae</name>
    <dbReference type="NCBI Taxonomy" id="454162"/>
    <lineage>
        <taxon>Bacteria</taxon>
        <taxon>Pseudomonadati</taxon>
        <taxon>Pseudomonadota</taxon>
        <taxon>Alphaproteobacteria</taxon>
        <taxon>Rhodospirillales</taxon>
        <taxon>Kiloniellaceae</taxon>
        <taxon>Kiloniella</taxon>
    </lineage>
</organism>
<sequence length="310" mass="33312">MDECIVGDVFYGLDSVTTQLAKASLEALGYSLSSLIGAWAAVYMAWRLINAIGGRFDPQTNFMDIASYIFILMLVSAVLAGGAATDFWWPIFDFLKNLGPWAGTKILEVTGSVEVKSTGIGGLLCATELVFLDHIFGQLFAMADDIDIWAKLSVIVGVVLLCIPFMVLVWTMIKSVIGSYFKIMGIGILSPFMIAALADKSTRPIFIAGLKIMLTSALELFLAAAAASAVLIIMSGIFDLTESAPESGANVIFSKEYWQLLLTGVLLMFLYHKLIEVAGMALQVFGETADKGISAKKIGSFGLSIAKKVV</sequence>
<proteinExistence type="predicted"/>
<evidence type="ECO:0008006" key="4">
    <source>
        <dbReference type="Google" id="ProtNLM"/>
    </source>
</evidence>
<evidence type="ECO:0000313" key="3">
    <source>
        <dbReference type="Proteomes" id="UP001069802"/>
    </source>
</evidence>
<gene>
    <name evidence="2" type="ORF">O4H49_20280</name>
</gene>
<dbReference type="EMBL" id="JAPWGY010000020">
    <property type="protein sequence ID" value="MCZ4283133.1"/>
    <property type="molecule type" value="Genomic_DNA"/>
</dbReference>
<comment type="caution">
    <text evidence="2">The sequence shown here is derived from an EMBL/GenBank/DDBJ whole genome shotgun (WGS) entry which is preliminary data.</text>
</comment>
<keyword evidence="1" id="KW-0812">Transmembrane</keyword>
<keyword evidence="3" id="KW-1185">Reference proteome</keyword>
<dbReference type="Proteomes" id="UP001069802">
    <property type="component" value="Unassembled WGS sequence"/>
</dbReference>
<feature type="transmembrane region" description="Helical" evidence="1">
    <location>
        <begin position="27"/>
        <end position="46"/>
    </location>
</feature>
<evidence type="ECO:0000256" key="1">
    <source>
        <dbReference type="SAM" id="Phobius"/>
    </source>
</evidence>
<reference evidence="2" key="1">
    <citation type="submission" date="2022-12" db="EMBL/GenBank/DDBJ databases">
        <title>Bacterial isolates from different developmental stages of Nematostella vectensis.</title>
        <authorList>
            <person name="Fraune S."/>
        </authorList>
    </citation>
    <scope>NUCLEOTIDE SEQUENCE</scope>
    <source>
        <strain evidence="2">G21630-S1</strain>
    </source>
</reference>
<keyword evidence="1" id="KW-0472">Membrane</keyword>
<feature type="transmembrane region" description="Helical" evidence="1">
    <location>
        <begin position="179"/>
        <end position="198"/>
    </location>
</feature>
<name>A0ABT4LPS2_9PROT</name>
<feature type="transmembrane region" description="Helical" evidence="1">
    <location>
        <begin position="210"/>
        <end position="237"/>
    </location>
</feature>
<feature type="transmembrane region" description="Helical" evidence="1">
    <location>
        <begin position="152"/>
        <end position="173"/>
    </location>
</feature>